<dbReference type="FunFam" id="3.30.70.270:FF:000001">
    <property type="entry name" value="Diguanylate cyclase domain protein"/>
    <property type="match status" value="1"/>
</dbReference>
<gene>
    <name evidence="4" type="ORF">GF1_18360</name>
</gene>
<name>A0A915XIR6_9BACT</name>
<dbReference type="Gene3D" id="3.30.70.270">
    <property type="match status" value="1"/>
</dbReference>
<keyword evidence="1" id="KW-1133">Transmembrane helix</keyword>
<feature type="domain" description="EAL" evidence="2">
    <location>
        <begin position="276"/>
        <end position="529"/>
    </location>
</feature>
<dbReference type="SUPFAM" id="SSF141868">
    <property type="entry name" value="EAL domain-like"/>
    <property type="match status" value="1"/>
</dbReference>
<dbReference type="PROSITE" id="PS50883">
    <property type="entry name" value="EAL"/>
    <property type="match status" value="1"/>
</dbReference>
<dbReference type="PROSITE" id="PS50887">
    <property type="entry name" value="GGDEF"/>
    <property type="match status" value="1"/>
</dbReference>
<dbReference type="KEGG" id="ddu:GF1_18360"/>
<dbReference type="Pfam" id="PF00563">
    <property type="entry name" value="EAL"/>
    <property type="match status" value="1"/>
</dbReference>
<dbReference type="CDD" id="cd01948">
    <property type="entry name" value="EAL"/>
    <property type="match status" value="1"/>
</dbReference>
<keyword evidence="5" id="KW-1185">Reference proteome</keyword>
<dbReference type="GO" id="GO:0003824">
    <property type="term" value="F:catalytic activity"/>
    <property type="evidence" value="ECO:0007669"/>
    <property type="project" value="UniProtKB-ARBA"/>
</dbReference>
<dbReference type="InterPro" id="IPR043128">
    <property type="entry name" value="Rev_trsase/Diguanyl_cyclase"/>
</dbReference>
<dbReference type="Proteomes" id="UP001063350">
    <property type="component" value="Chromosome"/>
</dbReference>
<dbReference type="EMBL" id="AP024233">
    <property type="protein sequence ID" value="BCO09460.1"/>
    <property type="molecule type" value="Genomic_DNA"/>
</dbReference>
<dbReference type="PANTHER" id="PTHR44757:SF4">
    <property type="entry name" value="DIGUANYLATE CYCLASE DGCE-RELATED"/>
    <property type="match status" value="1"/>
</dbReference>
<dbReference type="RefSeq" id="WP_267926204.1">
    <property type="nucleotide sequence ID" value="NZ_AP024233.1"/>
</dbReference>
<organism evidence="4 5">
    <name type="scientific">Desulfolithobacter dissulfuricans</name>
    <dbReference type="NCBI Taxonomy" id="2795293"/>
    <lineage>
        <taxon>Bacteria</taxon>
        <taxon>Pseudomonadati</taxon>
        <taxon>Thermodesulfobacteriota</taxon>
        <taxon>Desulfobulbia</taxon>
        <taxon>Desulfobulbales</taxon>
        <taxon>Desulfobulbaceae</taxon>
        <taxon>Desulfolithobacter</taxon>
    </lineage>
</organism>
<evidence type="ECO:0000313" key="5">
    <source>
        <dbReference type="Proteomes" id="UP001063350"/>
    </source>
</evidence>
<feature type="domain" description="GGDEF" evidence="3">
    <location>
        <begin position="136"/>
        <end position="265"/>
    </location>
</feature>
<keyword evidence="1" id="KW-0812">Transmembrane</keyword>
<dbReference type="InterPro" id="IPR029787">
    <property type="entry name" value="Nucleotide_cyclase"/>
</dbReference>
<dbReference type="SMART" id="SM00052">
    <property type="entry name" value="EAL"/>
    <property type="match status" value="1"/>
</dbReference>
<reference evidence="4" key="1">
    <citation type="submission" date="2020-12" db="EMBL/GenBank/DDBJ databases">
        <title>Desulfobium dissulfuricans gen. nov., sp. nov., a novel mesophilic, sulfate-reducing bacterium isolated from a deep-sea hydrothermal vent.</title>
        <authorList>
            <person name="Hashimoto Y."/>
            <person name="Tame A."/>
            <person name="Sawayama S."/>
            <person name="Miyazaki J."/>
            <person name="Takai K."/>
            <person name="Nakagawa S."/>
        </authorList>
    </citation>
    <scope>NUCLEOTIDE SEQUENCE</scope>
    <source>
        <strain evidence="4">GF1</strain>
    </source>
</reference>
<dbReference type="SUPFAM" id="SSF55073">
    <property type="entry name" value="Nucleotide cyclase"/>
    <property type="match status" value="1"/>
</dbReference>
<dbReference type="AlphaFoldDB" id="A0A915XIR6"/>
<dbReference type="CDD" id="cd01949">
    <property type="entry name" value="GGDEF"/>
    <property type="match status" value="1"/>
</dbReference>
<evidence type="ECO:0000313" key="4">
    <source>
        <dbReference type="EMBL" id="BCO09460.1"/>
    </source>
</evidence>
<dbReference type="InterPro" id="IPR052155">
    <property type="entry name" value="Biofilm_reg_signaling"/>
</dbReference>
<evidence type="ECO:0000259" key="2">
    <source>
        <dbReference type="PROSITE" id="PS50883"/>
    </source>
</evidence>
<evidence type="ECO:0000256" key="1">
    <source>
        <dbReference type="SAM" id="Phobius"/>
    </source>
</evidence>
<feature type="transmembrane region" description="Helical" evidence="1">
    <location>
        <begin position="68"/>
        <end position="87"/>
    </location>
</feature>
<keyword evidence="1" id="KW-0472">Membrane</keyword>
<proteinExistence type="predicted"/>
<sequence>MKFLCTALIFIGVILLALSLFCIKKICDKNDRICTGWKFLAFLVLLFIGGYMTYGFMMNESAMSMDNIITSLILFGGAIFVITVVRLSNITIDHMDLLARKERHRATHDELTELPNRTLFQERLDSTLAMCRRNREPLAILMMDLVRFKEINDSLGHFYGDYLLQEVAHRLSRVFRRESDTLARLGGDEFGVLLRSGEEEAIRMCQHIAEVIDQPFMIEGHNLNVGISIGIAIFPEHGQDSETLIQHADIAMYEAKRNEVVYSVFDAEQDRSTWNRLIMVGQLRDAVKRKQFVLHYQPKVALQQKEPCSLEALIRWHHPQGKYIYPNDFIPLVEQAGLSKTLTLWVLGEAMGQIKKWSRESVSLTVSVNLSIKNLHDLDFPAAVRKLLDKFELDPSQLCLELTESSMVMDQERVFKVVHMLRDLGIRLSMDDFGTGYSSIAYLRKFPVQEIKIDKSLIRDILDNEDSKAIVQSTIDLAHSIDCCVVAEGVENEQILRQLTQMGCDMIQGFYVCRPCQPTNWSPGCARRPGANRNPDVLHPAPPVVRPRPSRFFFIAIPPATS</sequence>
<protein>
    <submittedName>
        <fullName evidence="4">GGDEF-domain containing protein</fullName>
    </submittedName>
</protein>
<feature type="transmembrane region" description="Helical" evidence="1">
    <location>
        <begin position="35"/>
        <end position="56"/>
    </location>
</feature>
<dbReference type="SMART" id="SM00267">
    <property type="entry name" value="GGDEF"/>
    <property type="match status" value="1"/>
</dbReference>
<evidence type="ECO:0000259" key="3">
    <source>
        <dbReference type="PROSITE" id="PS50887"/>
    </source>
</evidence>
<dbReference type="InterPro" id="IPR000160">
    <property type="entry name" value="GGDEF_dom"/>
</dbReference>
<dbReference type="PANTHER" id="PTHR44757">
    <property type="entry name" value="DIGUANYLATE CYCLASE DGCP"/>
    <property type="match status" value="1"/>
</dbReference>
<dbReference type="Gene3D" id="3.20.20.450">
    <property type="entry name" value="EAL domain"/>
    <property type="match status" value="1"/>
</dbReference>
<dbReference type="Pfam" id="PF00990">
    <property type="entry name" value="GGDEF"/>
    <property type="match status" value="1"/>
</dbReference>
<dbReference type="InterPro" id="IPR035919">
    <property type="entry name" value="EAL_sf"/>
</dbReference>
<dbReference type="NCBIfam" id="TIGR00254">
    <property type="entry name" value="GGDEF"/>
    <property type="match status" value="1"/>
</dbReference>
<dbReference type="InterPro" id="IPR001633">
    <property type="entry name" value="EAL_dom"/>
</dbReference>
<accession>A0A915XIR6</accession>